<evidence type="ECO:0000256" key="2">
    <source>
        <dbReference type="ARBA" id="ARBA00007375"/>
    </source>
</evidence>
<evidence type="ECO:0000313" key="10">
    <source>
        <dbReference type="Proteomes" id="UP000694865"/>
    </source>
</evidence>
<feature type="transmembrane region" description="Helical" evidence="9">
    <location>
        <begin position="132"/>
        <end position="152"/>
    </location>
</feature>
<comment type="subcellular location">
    <subcellularLocation>
        <location evidence="1">Membrane</location>
        <topology evidence="1">Multi-pass membrane protein</topology>
    </subcellularLocation>
</comment>
<comment type="catalytic activity">
    <reaction evidence="7">
        <text>a 1-O-(1Z-alkenyl)-sn-glycero-3-phosphoethanolamine + H2O = a 2,3-saturated aldehyde + sn-glycero-3-phosphoethanolamine</text>
        <dbReference type="Rhea" id="RHEA:16905"/>
        <dbReference type="ChEBI" id="CHEBI:15377"/>
        <dbReference type="ChEBI" id="CHEBI:73359"/>
        <dbReference type="ChEBI" id="CHEBI:77288"/>
        <dbReference type="ChEBI" id="CHEBI:143890"/>
        <dbReference type="EC" id="3.3.2.2"/>
    </reaction>
</comment>
<keyword evidence="4 9" id="KW-1133">Transmembrane helix</keyword>
<gene>
    <name evidence="11" type="primary">LOC102802407</name>
</gene>
<feature type="transmembrane region" description="Helical" evidence="9">
    <location>
        <begin position="82"/>
        <end position="101"/>
    </location>
</feature>
<feature type="transmembrane region" description="Helical" evidence="9">
    <location>
        <begin position="164"/>
        <end position="182"/>
    </location>
</feature>
<comment type="catalytic activity">
    <reaction evidence="8">
        <text>a 1-O-(1Z-alkenyl)-sn-glycero-3-phosphocholine + H2O = a 2,3-saturated aldehyde + sn-glycerol 3-phosphocholine</text>
        <dbReference type="Rhea" id="RHEA:22544"/>
        <dbReference type="ChEBI" id="CHEBI:15377"/>
        <dbReference type="ChEBI" id="CHEBI:16870"/>
        <dbReference type="ChEBI" id="CHEBI:73359"/>
        <dbReference type="ChEBI" id="CHEBI:77287"/>
        <dbReference type="EC" id="3.3.2.2"/>
    </reaction>
</comment>
<protein>
    <recommendedName>
        <fullName evidence="6">lysoplasmalogenase</fullName>
        <ecNumber evidence="6">3.3.2.2</ecNumber>
    </recommendedName>
</protein>
<evidence type="ECO:0000256" key="9">
    <source>
        <dbReference type="SAM" id="Phobius"/>
    </source>
</evidence>
<evidence type="ECO:0000256" key="4">
    <source>
        <dbReference type="ARBA" id="ARBA00022989"/>
    </source>
</evidence>
<dbReference type="GeneID" id="102802407"/>
<feature type="transmembrane region" description="Helical" evidence="9">
    <location>
        <begin position="57"/>
        <end position="76"/>
    </location>
</feature>
<feature type="transmembrane region" description="Helical" evidence="9">
    <location>
        <begin position="108"/>
        <end position="126"/>
    </location>
</feature>
<feature type="transmembrane region" description="Helical" evidence="9">
    <location>
        <begin position="32"/>
        <end position="50"/>
    </location>
</feature>
<evidence type="ECO:0000256" key="1">
    <source>
        <dbReference type="ARBA" id="ARBA00004141"/>
    </source>
</evidence>
<evidence type="ECO:0000256" key="8">
    <source>
        <dbReference type="ARBA" id="ARBA00049560"/>
    </source>
</evidence>
<evidence type="ECO:0000256" key="5">
    <source>
        <dbReference type="ARBA" id="ARBA00023136"/>
    </source>
</evidence>
<evidence type="ECO:0000256" key="6">
    <source>
        <dbReference type="ARBA" id="ARBA00035673"/>
    </source>
</evidence>
<dbReference type="EC" id="3.3.2.2" evidence="6"/>
<name>A0ABM0LWU3_SACKO</name>
<comment type="similarity">
    <text evidence="2">Belongs to the TMEM86 family.</text>
</comment>
<evidence type="ECO:0000313" key="11">
    <source>
        <dbReference type="RefSeq" id="XP_006812234.1"/>
    </source>
</evidence>
<sequence>MLQHVLKSSLFFFSAILYISLPDKTPTLELAILKLLPIISLVIFAVLHVATHGTSRFTVGVIIGLIFSGIGDYFLVYKETHFVYGVFGFAVAQLVYGITFGCKPFKPAVLLLCVIAGSIMYKYIYPGLSSKFVPIIAAYVVLIYFMAWRALARFQLKRWTWGQMFCALGAVSFIISDFVIAVDKFRHEIPHRHLIVVVTYFIAQYGITMAITDYPSKPRTKKKMK</sequence>
<reference evidence="11" key="1">
    <citation type="submission" date="2025-08" db="UniProtKB">
        <authorList>
            <consortium name="RefSeq"/>
        </authorList>
    </citation>
    <scope>IDENTIFICATION</scope>
    <source>
        <tissue evidence="11">Testes</tissue>
    </source>
</reference>
<keyword evidence="5 9" id="KW-0472">Membrane</keyword>
<dbReference type="Proteomes" id="UP000694865">
    <property type="component" value="Unplaced"/>
</dbReference>
<dbReference type="InterPro" id="IPR012506">
    <property type="entry name" value="TMEM86B-like"/>
</dbReference>
<dbReference type="PANTHER" id="PTHR31885:SF6">
    <property type="entry name" value="GH04784P"/>
    <property type="match status" value="1"/>
</dbReference>
<feature type="transmembrane region" description="Helical" evidence="9">
    <location>
        <begin position="194"/>
        <end position="215"/>
    </location>
</feature>
<keyword evidence="10" id="KW-1185">Reference proteome</keyword>
<dbReference type="RefSeq" id="XP_006812234.1">
    <property type="nucleotide sequence ID" value="XM_006812171.1"/>
</dbReference>
<dbReference type="PANTHER" id="PTHR31885">
    <property type="entry name" value="GH04784P"/>
    <property type="match status" value="1"/>
</dbReference>
<proteinExistence type="inferred from homology"/>
<accession>A0ABM0LWU3</accession>
<dbReference type="Pfam" id="PF07947">
    <property type="entry name" value="YhhN"/>
    <property type="match status" value="1"/>
</dbReference>
<keyword evidence="3 9" id="KW-0812">Transmembrane</keyword>
<organism evidence="10 11">
    <name type="scientific">Saccoglossus kowalevskii</name>
    <name type="common">Acorn worm</name>
    <dbReference type="NCBI Taxonomy" id="10224"/>
    <lineage>
        <taxon>Eukaryota</taxon>
        <taxon>Metazoa</taxon>
        <taxon>Hemichordata</taxon>
        <taxon>Enteropneusta</taxon>
        <taxon>Harrimaniidae</taxon>
        <taxon>Saccoglossus</taxon>
    </lineage>
</organism>
<evidence type="ECO:0000256" key="7">
    <source>
        <dbReference type="ARBA" id="ARBA00049458"/>
    </source>
</evidence>
<evidence type="ECO:0000256" key="3">
    <source>
        <dbReference type="ARBA" id="ARBA00022692"/>
    </source>
</evidence>